<dbReference type="Proteomes" id="UP000463868">
    <property type="component" value="Chromosome"/>
</dbReference>
<name>A0A857ILV9_ACIHA</name>
<gene>
    <name evidence="1" type="ORF">AhaeAN43_11610</name>
</gene>
<organism evidence="1 2">
    <name type="scientific">Acinetobacter haemolyticus</name>
    <dbReference type="NCBI Taxonomy" id="29430"/>
    <lineage>
        <taxon>Bacteria</taxon>
        <taxon>Pseudomonadati</taxon>
        <taxon>Pseudomonadota</taxon>
        <taxon>Gammaproteobacteria</taxon>
        <taxon>Moraxellales</taxon>
        <taxon>Moraxellaceae</taxon>
        <taxon>Acinetobacter</taxon>
    </lineage>
</organism>
<protein>
    <submittedName>
        <fullName evidence="1">Uncharacterized protein</fullName>
    </submittedName>
</protein>
<sequence>MFKKLGLFGCIAICISGHVYAGLPEMMKVYKNPSLAPKLAVCKGNTNCNAFTALAKQWQDIPKNYRYHGFNVRQQALQGDGYGLNKGFSLAKDRSNAFQDAGDVIYYDGGSKGKVKEAVFAQGMAVLLYIEDKNGWAY</sequence>
<evidence type="ECO:0000313" key="1">
    <source>
        <dbReference type="EMBL" id="QHI13969.1"/>
    </source>
</evidence>
<dbReference type="RefSeq" id="WP_005091227.1">
    <property type="nucleotide sequence ID" value="NZ_CP031972.1"/>
</dbReference>
<evidence type="ECO:0000313" key="2">
    <source>
        <dbReference type="Proteomes" id="UP000463868"/>
    </source>
</evidence>
<dbReference type="EMBL" id="CP031976">
    <property type="protein sequence ID" value="QHI13969.1"/>
    <property type="molecule type" value="Genomic_DNA"/>
</dbReference>
<accession>A0A857ILV9</accession>
<dbReference type="AlphaFoldDB" id="A0A857ILV9"/>
<reference evidence="1 2" key="1">
    <citation type="submission" date="2018-08" db="EMBL/GenBank/DDBJ databases">
        <title>Analysis of the genomic diversity of Mexican Acinetobacter haemolyticus clinical isolates.</title>
        <authorList>
            <person name="Castro-Jaimes S."/>
            <person name="Cevallos M.A."/>
        </authorList>
    </citation>
    <scope>NUCLEOTIDE SEQUENCE [LARGE SCALE GENOMIC DNA]</scope>
    <source>
        <strain evidence="1 2">AN43</strain>
    </source>
</reference>
<proteinExistence type="predicted"/>